<evidence type="ECO:0000259" key="2">
    <source>
        <dbReference type="Pfam" id="PF13460"/>
    </source>
</evidence>
<feature type="domain" description="NAD(P)-binding" evidence="2">
    <location>
        <begin position="8"/>
        <end position="209"/>
    </location>
</feature>
<dbReference type="InterPro" id="IPR036291">
    <property type="entry name" value="NAD(P)-bd_dom_sf"/>
</dbReference>
<dbReference type="Proteomes" id="UP001271007">
    <property type="component" value="Unassembled WGS sequence"/>
</dbReference>
<dbReference type="InterPro" id="IPR016040">
    <property type="entry name" value="NAD(P)-bd_dom"/>
</dbReference>
<dbReference type="SUPFAM" id="SSF51735">
    <property type="entry name" value="NAD(P)-binding Rossmann-fold domains"/>
    <property type="match status" value="1"/>
</dbReference>
<evidence type="ECO:0000256" key="1">
    <source>
        <dbReference type="ARBA" id="ARBA00038376"/>
    </source>
</evidence>
<reference evidence="3" key="1">
    <citation type="submission" date="2023-04" db="EMBL/GenBank/DDBJ databases">
        <title>Black Yeasts Isolated from many extreme environments.</title>
        <authorList>
            <person name="Coleine C."/>
            <person name="Stajich J.E."/>
            <person name="Selbmann L."/>
        </authorList>
    </citation>
    <scope>NUCLEOTIDE SEQUENCE</scope>
    <source>
        <strain evidence="3">CCFEE 5312</strain>
    </source>
</reference>
<evidence type="ECO:0000313" key="4">
    <source>
        <dbReference type="Proteomes" id="UP001271007"/>
    </source>
</evidence>
<accession>A0AAJ0G797</accession>
<proteinExistence type="inferred from homology"/>
<dbReference type="PANTHER" id="PTHR15020">
    <property type="entry name" value="FLAVIN REDUCTASE-RELATED"/>
    <property type="match status" value="1"/>
</dbReference>
<sequence length="256" mass="28366">MPSYAVLGATGNTGSSLIRVLMQSPEKQINAYCRSRTKLLRLCPEAGAYDNIHIWEGPLAEPRDLVDCLRGTQAAFLAVAQSDNVPGCTIAYDTARIVVAALRILQKEKVALPKLIVLSSASLEPKFTDDVPQWVHTMLYYAASHVYKDLEKAEALLRDEQSWIPNTTWIKPGGLSHDKQQGHVLSKNTAKTPLSFLDLAAGMIEVADDMSGDYAMRNVAVNPTAKHVAFPWDAPVALFRGLLFHFLPWTYRFLAR</sequence>
<dbReference type="Gene3D" id="3.40.50.720">
    <property type="entry name" value="NAD(P)-binding Rossmann-like Domain"/>
    <property type="match status" value="1"/>
</dbReference>
<protein>
    <recommendedName>
        <fullName evidence="2">NAD(P)-binding domain-containing protein</fullName>
    </recommendedName>
</protein>
<dbReference type="PANTHER" id="PTHR15020:SF50">
    <property type="entry name" value="UPF0659 PROTEIN YMR090W"/>
    <property type="match status" value="1"/>
</dbReference>
<comment type="similarity">
    <text evidence="1">Belongs to the avfA family.</text>
</comment>
<name>A0AAJ0G797_9PEZI</name>
<keyword evidence="4" id="KW-1185">Reference proteome</keyword>
<dbReference type="AlphaFoldDB" id="A0AAJ0G797"/>
<dbReference type="Pfam" id="PF13460">
    <property type="entry name" value="NAD_binding_10"/>
    <property type="match status" value="1"/>
</dbReference>
<organism evidence="3 4">
    <name type="scientific">Extremus antarcticus</name>
    <dbReference type="NCBI Taxonomy" id="702011"/>
    <lineage>
        <taxon>Eukaryota</taxon>
        <taxon>Fungi</taxon>
        <taxon>Dikarya</taxon>
        <taxon>Ascomycota</taxon>
        <taxon>Pezizomycotina</taxon>
        <taxon>Dothideomycetes</taxon>
        <taxon>Dothideomycetidae</taxon>
        <taxon>Mycosphaerellales</taxon>
        <taxon>Extremaceae</taxon>
        <taxon>Extremus</taxon>
    </lineage>
</organism>
<comment type="caution">
    <text evidence="3">The sequence shown here is derived from an EMBL/GenBank/DDBJ whole genome shotgun (WGS) entry which is preliminary data.</text>
</comment>
<gene>
    <name evidence="3" type="ORF">LTR09_012159</name>
</gene>
<evidence type="ECO:0000313" key="3">
    <source>
        <dbReference type="EMBL" id="KAK3046343.1"/>
    </source>
</evidence>
<dbReference type="EMBL" id="JAWDJX010000098">
    <property type="protein sequence ID" value="KAK3046343.1"/>
    <property type="molecule type" value="Genomic_DNA"/>
</dbReference>